<feature type="transmembrane region" description="Helical" evidence="7">
    <location>
        <begin position="211"/>
        <end position="229"/>
    </location>
</feature>
<gene>
    <name evidence="7" type="primary">lgt</name>
    <name evidence="8" type="ORF">FC69_GL000461</name>
</gene>
<dbReference type="STRING" id="1423747.FC69_GL000461"/>
<dbReference type="EC" id="2.5.1.145" evidence="7"/>
<dbReference type="PATRIC" id="fig|1423747.3.peg.469"/>
<comment type="similarity">
    <text evidence="1 7">Belongs to the Lgt family.</text>
</comment>
<evidence type="ECO:0000256" key="1">
    <source>
        <dbReference type="ARBA" id="ARBA00007150"/>
    </source>
</evidence>
<accession>A0A0R1RXD7</accession>
<dbReference type="PANTHER" id="PTHR30589:SF0">
    <property type="entry name" value="PHOSPHATIDYLGLYCEROL--PROLIPOPROTEIN DIACYLGLYCERYL TRANSFERASE"/>
    <property type="match status" value="1"/>
</dbReference>
<evidence type="ECO:0000313" key="8">
    <source>
        <dbReference type="EMBL" id="KRL61703.1"/>
    </source>
</evidence>
<keyword evidence="4 7" id="KW-0812">Transmembrane</keyword>
<feature type="binding site" evidence="7">
    <location>
        <position position="139"/>
    </location>
    <ligand>
        <name>a 1,2-diacyl-sn-glycero-3-phospho-(1'-sn-glycerol)</name>
        <dbReference type="ChEBI" id="CHEBI:64716"/>
    </ligand>
</feature>
<dbReference type="HAMAP" id="MF_01147">
    <property type="entry name" value="Lgt"/>
    <property type="match status" value="1"/>
</dbReference>
<dbReference type="Proteomes" id="UP000051264">
    <property type="component" value="Unassembled WGS sequence"/>
</dbReference>
<comment type="function">
    <text evidence="7">Catalyzes the transfer of the diacylglyceryl group from phosphatidylglycerol to the sulfhydryl group of the N-terminal cysteine of a prolipoprotein, the first step in the formation of mature lipoproteins.</text>
</comment>
<dbReference type="eggNOG" id="COG0682">
    <property type="taxonomic scope" value="Bacteria"/>
</dbReference>
<keyword evidence="3 7" id="KW-0808">Transferase</keyword>
<evidence type="ECO:0000256" key="5">
    <source>
        <dbReference type="ARBA" id="ARBA00022989"/>
    </source>
</evidence>
<dbReference type="UniPathway" id="UPA00664"/>
<protein>
    <recommendedName>
        <fullName evidence="7">Phosphatidylglycerol--prolipoprotein diacylglyceryl transferase</fullName>
        <ecNumber evidence="7">2.5.1.145</ecNumber>
    </recommendedName>
</protein>
<feature type="transmembrane region" description="Helical" evidence="7">
    <location>
        <begin position="22"/>
        <end position="42"/>
    </location>
</feature>
<dbReference type="GO" id="GO:0008961">
    <property type="term" value="F:phosphatidylglycerol-prolipoprotein diacylglyceryl transferase activity"/>
    <property type="evidence" value="ECO:0007669"/>
    <property type="project" value="UniProtKB-UniRule"/>
</dbReference>
<feature type="transmembrane region" description="Helical" evidence="7">
    <location>
        <begin position="181"/>
        <end position="199"/>
    </location>
</feature>
<dbReference type="EMBL" id="AZEX01000012">
    <property type="protein sequence ID" value="KRL61703.1"/>
    <property type="molecule type" value="Genomic_DNA"/>
</dbReference>
<dbReference type="GO" id="GO:0042158">
    <property type="term" value="P:lipoprotein biosynthetic process"/>
    <property type="evidence" value="ECO:0007669"/>
    <property type="project" value="UniProtKB-UniRule"/>
</dbReference>
<evidence type="ECO:0000256" key="2">
    <source>
        <dbReference type="ARBA" id="ARBA00022475"/>
    </source>
</evidence>
<evidence type="ECO:0000256" key="7">
    <source>
        <dbReference type="HAMAP-Rule" id="MF_01147"/>
    </source>
</evidence>
<dbReference type="InterPro" id="IPR001640">
    <property type="entry name" value="Lgt"/>
</dbReference>
<reference evidence="8 9" key="1">
    <citation type="journal article" date="2015" name="Genome Announc.">
        <title>Expanding the biotechnology potential of lactobacilli through comparative genomics of 213 strains and associated genera.</title>
        <authorList>
            <person name="Sun Z."/>
            <person name="Harris H.M."/>
            <person name="McCann A."/>
            <person name="Guo C."/>
            <person name="Argimon S."/>
            <person name="Zhang W."/>
            <person name="Yang X."/>
            <person name="Jeffery I.B."/>
            <person name="Cooney J.C."/>
            <person name="Kagawa T.F."/>
            <person name="Liu W."/>
            <person name="Song Y."/>
            <person name="Salvetti E."/>
            <person name="Wrobel A."/>
            <person name="Rasinkangas P."/>
            <person name="Parkhill J."/>
            <person name="Rea M.C."/>
            <person name="O'Sullivan O."/>
            <person name="Ritari J."/>
            <person name="Douillard F.P."/>
            <person name="Paul Ross R."/>
            <person name="Yang R."/>
            <person name="Briner A.E."/>
            <person name="Felis G.E."/>
            <person name="de Vos W.M."/>
            <person name="Barrangou R."/>
            <person name="Klaenhammer T.R."/>
            <person name="Caufield P.W."/>
            <person name="Cui Y."/>
            <person name="Zhang H."/>
            <person name="O'Toole P.W."/>
        </authorList>
    </citation>
    <scope>NUCLEOTIDE SEQUENCE [LARGE SCALE GENOMIC DNA]</scope>
    <source>
        <strain evidence="8 9">DSM 14340</strain>
    </source>
</reference>
<feature type="transmembrane region" description="Helical" evidence="7">
    <location>
        <begin position="120"/>
        <end position="138"/>
    </location>
</feature>
<organism evidence="8 9">
    <name type="scientific">Latilactobacillus fuchuensis DSM 14340 = JCM 11249</name>
    <dbReference type="NCBI Taxonomy" id="1423747"/>
    <lineage>
        <taxon>Bacteria</taxon>
        <taxon>Bacillati</taxon>
        <taxon>Bacillota</taxon>
        <taxon>Bacilli</taxon>
        <taxon>Lactobacillales</taxon>
        <taxon>Lactobacillaceae</taxon>
        <taxon>Latilactobacillus</taxon>
    </lineage>
</organism>
<comment type="pathway">
    <text evidence="7">Protein modification; lipoprotein biosynthesis (diacylglyceryl transfer).</text>
</comment>
<evidence type="ECO:0000256" key="3">
    <source>
        <dbReference type="ARBA" id="ARBA00022679"/>
    </source>
</evidence>
<comment type="subcellular location">
    <subcellularLocation>
        <location evidence="7">Cell membrane</location>
        <topology evidence="7">Multi-pass membrane protein</topology>
    </subcellularLocation>
</comment>
<sequence>MTLNLLVGALNPIALQLGPLEIHWYGVIIATAVVLAVALALQEAKRRRVSEDDILNLILWALPFSLIGARLYYVIFEWPYYQANPGEIIKIWHGGIAIYGGLIAASIVFIIYCRNHALSAWLILDIAAPTVMLAQAIGRWGNFMNQEAYGGVTSLHFLQQLHLPNWLIQQMLIDGSYRQPTFLYESVWNLIGFAILMSIRHRTGWFKQGEILLSYIMWYAFGRFFVEGMRTDSLYLGPLRVSQIVSIVLLIGAIAVWIWRRRQKQVPDYLAGNLTQRY</sequence>
<evidence type="ECO:0000256" key="4">
    <source>
        <dbReference type="ARBA" id="ARBA00022692"/>
    </source>
</evidence>
<comment type="catalytic activity">
    <reaction evidence="7">
        <text>L-cysteinyl-[prolipoprotein] + a 1,2-diacyl-sn-glycero-3-phospho-(1'-sn-glycerol) = an S-1,2-diacyl-sn-glyceryl-L-cysteinyl-[prolipoprotein] + sn-glycerol 1-phosphate + H(+)</text>
        <dbReference type="Rhea" id="RHEA:56712"/>
        <dbReference type="Rhea" id="RHEA-COMP:14679"/>
        <dbReference type="Rhea" id="RHEA-COMP:14680"/>
        <dbReference type="ChEBI" id="CHEBI:15378"/>
        <dbReference type="ChEBI" id="CHEBI:29950"/>
        <dbReference type="ChEBI" id="CHEBI:57685"/>
        <dbReference type="ChEBI" id="CHEBI:64716"/>
        <dbReference type="ChEBI" id="CHEBI:140658"/>
        <dbReference type="EC" id="2.5.1.145"/>
    </reaction>
</comment>
<feature type="transmembrane region" description="Helical" evidence="7">
    <location>
        <begin position="241"/>
        <end position="259"/>
    </location>
</feature>
<feature type="transmembrane region" description="Helical" evidence="7">
    <location>
        <begin position="54"/>
        <end position="76"/>
    </location>
</feature>
<dbReference type="PROSITE" id="PS01311">
    <property type="entry name" value="LGT"/>
    <property type="match status" value="1"/>
</dbReference>
<evidence type="ECO:0000256" key="6">
    <source>
        <dbReference type="ARBA" id="ARBA00023136"/>
    </source>
</evidence>
<feature type="transmembrane region" description="Helical" evidence="7">
    <location>
        <begin position="96"/>
        <end position="113"/>
    </location>
</feature>
<keyword evidence="6 7" id="KW-0472">Membrane</keyword>
<name>A0A0R1RXD7_9LACO</name>
<evidence type="ECO:0000313" key="9">
    <source>
        <dbReference type="Proteomes" id="UP000051264"/>
    </source>
</evidence>
<proteinExistence type="inferred from homology"/>
<dbReference type="OrthoDB" id="871140at2"/>
<keyword evidence="8" id="KW-0449">Lipoprotein</keyword>
<comment type="caution">
    <text evidence="8">The sequence shown here is derived from an EMBL/GenBank/DDBJ whole genome shotgun (WGS) entry which is preliminary data.</text>
</comment>
<keyword evidence="2 7" id="KW-1003">Cell membrane</keyword>
<dbReference type="GO" id="GO:0005886">
    <property type="term" value="C:plasma membrane"/>
    <property type="evidence" value="ECO:0007669"/>
    <property type="project" value="UniProtKB-SubCell"/>
</dbReference>
<dbReference type="PANTHER" id="PTHR30589">
    <property type="entry name" value="PROLIPOPROTEIN DIACYLGLYCERYL TRANSFERASE"/>
    <property type="match status" value="1"/>
</dbReference>
<dbReference type="NCBIfam" id="TIGR00544">
    <property type="entry name" value="lgt"/>
    <property type="match status" value="1"/>
</dbReference>
<dbReference type="AlphaFoldDB" id="A0A0R1RXD7"/>
<keyword evidence="5 7" id="KW-1133">Transmembrane helix</keyword>
<dbReference type="Pfam" id="PF01790">
    <property type="entry name" value="LGT"/>
    <property type="match status" value="1"/>
</dbReference>